<evidence type="ECO:0000313" key="1">
    <source>
        <dbReference type="EMBL" id="OYR88967.1"/>
    </source>
</evidence>
<protein>
    <submittedName>
        <fullName evidence="2">Uncharacterized protein</fullName>
    </submittedName>
</protein>
<reference evidence="3 4" key="3">
    <citation type="submission" date="2017-09" db="EMBL/GenBank/DDBJ databases">
        <title>Tripartite evolution among Lactobacillus johnsonii, Lactobacillus taiwanensis, Lactobacillus reuteri and their rodent host.</title>
        <authorList>
            <person name="Wang T."/>
            <person name="Knowles S."/>
            <person name="Cheng C."/>
        </authorList>
    </citation>
    <scope>NUCLEOTIDE SEQUENCE [LARGE SCALE GENOMIC DNA]</scope>
    <source>
        <strain evidence="2 3">609q</strain>
        <strain evidence="1 4">609u</strain>
    </source>
</reference>
<reference evidence="1 4" key="2">
    <citation type="submission" date="2017-05" db="EMBL/GenBank/DDBJ databases">
        <authorList>
            <person name="Lin X.B."/>
            <person name="Stothard P."/>
            <person name="Tasseva G."/>
            <person name="Walter J."/>
        </authorList>
    </citation>
    <scope>NUCLEOTIDE SEQUENCE [LARGE SCALE GENOMIC DNA]</scope>
    <source>
        <strain evidence="1 4">609u</strain>
    </source>
</reference>
<evidence type="ECO:0000313" key="4">
    <source>
        <dbReference type="Proteomes" id="UP000216316"/>
    </source>
</evidence>
<comment type="caution">
    <text evidence="2">The sequence shown here is derived from an EMBL/GenBank/DDBJ whole genome shotgun (WGS) entry which is preliminary data.</text>
</comment>
<name>A0A256LHQ8_9LACO</name>
<gene>
    <name evidence="1" type="ORF">CBF53_01275</name>
    <name evidence="2" type="ORF">CBF70_01980</name>
</gene>
<reference evidence="2 3" key="1">
    <citation type="submission" date="2017-04" db="EMBL/GenBank/DDBJ databases">
        <authorList>
            <person name="Afonso C.L."/>
            <person name="Miller P.J."/>
            <person name="Scott M.A."/>
            <person name="Spackman E."/>
            <person name="Goraichik I."/>
            <person name="Dimitrov K.M."/>
            <person name="Suarez D.L."/>
            <person name="Swayne D.E."/>
        </authorList>
    </citation>
    <scope>NUCLEOTIDE SEQUENCE [LARGE SCALE GENOMIC DNA]</scope>
    <source>
        <strain evidence="2 3">609q</strain>
    </source>
</reference>
<accession>A0A256LHQ8</accession>
<dbReference type="Proteomes" id="UP000215828">
    <property type="component" value="Unassembled WGS sequence"/>
</dbReference>
<organism evidence="2 3">
    <name type="scientific">Lactobacillus taiwanensis</name>
    <dbReference type="NCBI Taxonomy" id="508451"/>
    <lineage>
        <taxon>Bacteria</taxon>
        <taxon>Bacillati</taxon>
        <taxon>Bacillota</taxon>
        <taxon>Bacilli</taxon>
        <taxon>Lactobacillales</taxon>
        <taxon>Lactobacillaceae</taxon>
        <taxon>Lactobacillus</taxon>
    </lineage>
</organism>
<dbReference type="EMBL" id="NGNV01000003">
    <property type="protein sequence ID" value="OYR88967.1"/>
    <property type="molecule type" value="Genomic_DNA"/>
</dbReference>
<dbReference type="Proteomes" id="UP000216316">
    <property type="component" value="Unassembled WGS sequence"/>
</dbReference>
<dbReference type="AlphaFoldDB" id="A0A256LHQ8"/>
<sequence length="131" mass="15523">MLGINYLNDKNTCKEVKKYLRPIDSKLAARVDISVDGGITIDGIHYWEMNTLDYKVVANNLLLMDRIELGIINANKSLDFKQIWQQIMRSDGLTYIDNNDYEKKKKEIDEYFKSEKHSDDLIEYYQYKQNK</sequence>
<evidence type="ECO:0000313" key="3">
    <source>
        <dbReference type="Proteomes" id="UP000215828"/>
    </source>
</evidence>
<dbReference type="EMBL" id="NGNX01000005">
    <property type="protein sequence ID" value="OYR92995.1"/>
    <property type="molecule type" value="Genomic_DNA"/>
</dbReference>
<keyword evidence="4" id="KW-1185">Reference proteome</keyword>
<dbReference type="RefSeq" id="WP_094495845.1">
    <property type="nucleotide sequence ID" value="NZ_NGNV01000003.1"/>
</dbReference>
<proteinExistence type="predicted"/>
<evidence type="ECO:0000313" key="2">
    <source>
        <dbReference type="EMBL" id="OYR92995.1"/>
    </source>
</evidence>